<evidence type="ECO:0000313" key="7">
    <source>
        <dbReference type="EMBL" id="RYJ11032.1"/>
    </source>
</evidence>
<comment type="caution">
    <text evidence="7">The sequence shown here is derived from an EMBL/GenBank/DDBJ whole genome shotgun (WGS) entry which is preliminary data.</text>
</comment>
<keyword evidence="2" id="KW-0575">Peroxidase</keyword>
<dbReference type="RefSeq" id="WP_129755916.1">
    <property type="nucleotide sequence ID" value="NZ_JAFKAA010000002.1"/>
</dbReference>
<dbReference type="AlphaFoldDB" id="A0A482T9L5"/>
<dbReference type="GO" id="GO:0004601">
    <property type="term" value="F:peroxidase activity"/>
    <property type="evidence" value="ECO:0007669"/>
    <property type="project" value="UniProtKB-KW"/>
</dbReference>
<accession>A0A482T9L5</accession>
<proteinExistence type="predicted"/>
<evidence type="ECO:0000256" key="2">
    <source>
        <dbReference type="ARBA" id="ARBA00022559"/>
    </source>
</evidence>
<dbReference type="Pfam" id="PF24152">
    <property type="entry name" value="DUF7405"/>
    <property type="match status" value="1"/>
</dbReference>
<dbReference type="InterPro" id="IPR011008">
    <property type="entry name" value="Dimeric_a/b-barrel"/>
</dbReference>
<dbReference type="Proteomes" id="UP000293535">
    <property type="component" value="Unassembled WGS sequence"/>
</dbReference>
<evidence type="ECO:0000313" key="8">
    <source>
        <dbReference type="Proteomes" id="UP000293535"/>
    </source>
</evidence>
<dbReference type="PROSITE" id="PS51318">
    <property type="entry name" value="TAT"/>
    <property type="match status" value="1"/>
</dbReference>
<dbReference type="SUPFAM" id="SSF54909">
    <property type="entry name" value="Dimeric alpha+beta barrel"/>
    <property type="match status" value="1"/>
</dbReference>
<comment type="cofactor">
    <cofactor evidence="1">
        <name>heme b</name>
        <dbReference type="ChEBI" id="CHEBI:60344"/>
    </cofactor>
</comment>
<gene>
    <name evidence="7" type="ORF">ELS20_14315</name>
</gene>
<keyword evidence="4" id="KW-0560">Oxidoreductase</keyword>
<evidence type="ECO:0000256" key="6">
    <source>
        <dbReference type="SAM" id="MobiDB-lite"/>
    </source>
</evidence>
<reference evidence="7 8" key="1">
    <citation type="submission" date="2018-12" db="EMBL/GenBank/DDBJ databases">
        <title>Draft genome sequence of Haloarcula hispinica strain 18.1, an halophilic archaeon isolated from Chott El Jerid of Southern Tunisia.</title>
        <authorList>
            <person name="Najjari A."/>
            <person name="Ben Dhia O."/>
            <person name="Ferjani R."/>
            <person name="Mahjoubi M."/>
            <person name="Sghaier H."/>
            <person name="Elshahed M."/>
            <person name="Ouzari H.I."/>
            <person name="Cherid A."/>
            <person name="Youssef N."/>
        </authorList>
    </citation>
    <scope>NUCLEOTIDE SEQUENCE [LARGE SCALE GENOMIC DNA]</scope>
    <source>
        <strain evidence="7 8">18.1</strain>
    </source>
</reference>
<protein>
    <submittedName>
        <fullName evidence="7">Tat pathway signal protein</fullName>
    </submittedName>
</protein>
<sequence>MTDGDRTLTRRETLRAAVALGGSTGLAACLDLEGQPTEAGGTDRGTDRPAGTESEAELPSRQHAWNEFSRTDEHGNPVPARHHVLLLADYVGDGPVNDGDRTQAENAFRELEETYRWGSDGLLFTVGYSPAYFDRYDEPLSELVDLPQPAALAPFEDPSFDTPDLLVHLASDRASAVLEAKQALFGELETANGSEVTETIDGTVELIDRRTGFIGAGLPAEHDDVDGVPDGAVPEDAPLFMGFKSGFRQNQATEDSVTIAEGPFAGGTTQHLSLLHTELEQWYNQDSREQRVAKMFSATHAAKNLVEGVGDNLGDSSLVAETGVADRVEDDAFEKGVVGHAQKLARARDEGGDPRLLRRDFATVDDGQTGVHFLSLQEGITDFIRTRNAMNGDDVANVGGVGTKNNNGILQYVTTVRRGNYLLPPRSKRSFPRPS</sequence>
<dbReference type="InterPro" id="IPR055828">
    <property type="entry name" value="DUF7405"/>
</dbReference>
<dbReference type="EMBL" id="RZIG01000002">
    <property type="protein sequence ID" value="RYJ11032.1"/>
    <property type="molecule type" value="Genomic_DNA"/>
</dbReference>
<feature type="region of interest" description="Disordered" evidence="6">
    <location>
        <begin position="32"/>
        <end position="62"/>
    </location>
</feature>
<dbReference type="InterPro" id="IPR006311">
    <property type="entry name" value="TAT_signal"/>
</dbReference>
<keyword evidence="3" id="KW-0479">Metal-binding</keyword>
<dbReference type="PROSITE" id="PS51257">
    <property type="entry name" value="PROKAR_LIPOPROTEIN"/>
    <property type="match status" value="1"/>
</dbReference>
<evidence type="ECO:0000256" key="5">
    <source>
        <dbReference type="ARBA" id="ARBA00023004"/>
    </source>
</evidence>
<organism evidence="7 8">
    <name type="scientific">Haloarcula hispanica</name>
    <dbReference type="NCBI Taxonomy" id="51589"/>
    <lineage>
        <taxon>Archaea</taxon>
        <taxon>Methanobacteriati</taxon>
        <taxon>Methanobacteriota</taxon>
        <taxon>Stenosarchaea group</taxon>
        <taxon>Halobacteria</taxon>
        <taxon>Halobacteriales</taxon>
        <taxon>Haloarculaceae</taxon>
        <taxon>Haloarcula</taxon>
    </lineage>
</organism>
<evidence type="ECO:0000256" key="1">
    <source>
        <dbReference type="ARBA" id="ARBA00001970"/>
    </source>
</evidence>
<keyword evidence="5" id="KW-0408">Iron</keyword>
<dbReference type="GO" id="GO:0046872">
    <property type="term" value="F:metal ion binding"/>
    <property type="evidence" value="ECO:0007669"/>
    <property type="project" value="UniProtKB-KW"/>
</dbReference>
<name>A0A482T9L5_HALHI</name>
<evidence type="ECO:0000256" key="4">
    <source>
        <dbReference type="ARBA" id="ARBA00023002"/>
    </source>
</evidence>
<dbReference type="GO" id="GO:0020037">
    <property type="term" value="F:heme binding"/>
    <property type="evidence" value="ECO:0007669"/>
    <property type="project" value="InterPro"/>
</dbReference>
<dbReference type="InterPro" id="IPR006314">
    <property type="entry name" value="Dyp_peroxidase"/>
</dbReference>
<evidence type="ECO:0000256" key="3">
    <source>
        <dbReference type="ARBA" id="ARBA00022723"/>
    </source>
</evidence>
<dbReference type="PROSITE" id="PS51404">
    <property type="entry name" value="DYP_PEROXIDASE"/>
    <property type="match status" value="1"/>
</dbReference>